<reference evidence="3" key="3">
    <citation type="submission" date="2025-09" db="UniProtKB">
        <authorList>
            <consortium name="Ensembl"/>
        </authorList>
    </citation>
    <scope>IDENTIFICATION</scope>
</reference>
<keyword evidence="2" id="KW-0732">Signal</keyword>
<feature type="signal peptide" evidence="2">
    <location>
        <begin position="1"/>
        <end position="29"/>
    </location>
</feature>
<protein>
    <submittedName>
        <fullName evidence="3">Uncharacterized protein</fullName>
    </submittedName>
</protein>
<organism evidence="3 4">
    <name type="scientific">Coturnix japonica</name>
    <name type="common">Japanese quail</name>
    <name type="synonym">Coturnix coturnix japonica</name>
    <dbReference type="NCBI Taxonomy" id="93934"/>
    <lineage>
        <taxon>Eukaryota</taxon>
        <taxon>Metazoa</taxon>
        <taxon>Chordata</taxon>
        <taxon>Craniata</taxon>
        <taxon>Vertebrata</taxon>
        <taxon>Euteleostomi</taxon>
        <taxon>Archelosauria</taxon>
        <taxon>Archosauria</taxon>
        <taxon>Dinosauria</taxon>
        <taxon>Saurischia</taxon>
        <taxon>Theropoda</taxon>
        <taxon>Coelurosauria</taxon>
        <taxon>Aves</taxon>
        <taxon>Neognathae</taxon>
        <taxon>Galloanserae</taxon>
        <taxon>Galliformes</taxon>
        <taxon>Phasianidae</taxon>
        <taxon>Perdicinae</taxon>
        <taxon>Coturnix</taxon>
    </lineage>
</organism>
<dbReference type="Proteomes" id="UP000694412">
    <property type="component" value="Chromosome 6"/>
</dbReference>
<feature type="compositionally biased region" description="Basic and acidic residues" evidence="1">
    <location>
        <begin position="106"/>
        <end position="124"/>
    </location>
</feature>
<dbReference type="Ensembl" id="ENSCJPT00005022196.1">
    <property type="protein sequence ID" value="ENSCJPP00005015692.1"/>
    <property type="gene ID" value="ENSCJPG00005012961.1"/>
</dbReference>
<dbReference type="InterPro" id="IPR027922">
    <property type="entry name" value="PRAP"/>
</dbReference>
<dbReference type="GeneTree" id="ENSGT01040000244342"/>
<sequence length="152" mass="16617">MCGPGFASLCFKAALASLAAVLPWCLCHSRDKSPLIHVLNPNGPTRLSTGTDNMGPASMTCCPTGHLCFSYSIQAPQAVEKARLAKDTASRPLFLPDPARVQVGPEQDRDHLYHPSDRAEVEPEPQFHRARMVLSAEVENGPSEDRDHLYHS</sequence>
<reference evidence="3" key="2">
    <citation type="submission" date="2025-08" db="UniProtKB">
        <authorList>
            <consortium name="Ensembl"/>
        </authorList>
    </citation>
    <scope>IDENTIFICATION</scope>
</reference>
<dbReference type="Pfam" id="PF15314">
    <property type="entry name" value="PRAP"/>
    <property type="match status" value="1"/>
</dbReference>
<dbReference type="AlphaFoldDB" id="A0A8C2YC76"/>
<feature type="chain" id="PRO_5034433547" evidence="2">
    <location>
        <begin position="30"/>
        <end position="152"/>
    </location>
</feature>
<evidence type="ECO:0000313" key="4">
    <source>
        <dbReference type="Proteomes" id="UP000694412"/>
    </source>
</evidence>
<keyword evidence="4" id="KW-1185">Reference proteome</keyword>
<accession>A0A8C2YC76</accession>
<evidence type="ECO:0000256" key="1">
    <source>
        <dbReference type="SAM" id="MobiDB-lite"/>
    </source>
</evidence>
<name>A0A8C2YC76_COTJA</name>
<feature type="region of interest" description="Disordered" evidence="1">
    <location>
        <begin position="93"/>
        <end position="124"/>
    </location>
</feature>
<evidence type="ECO:0000256" key="2">
    <source>
        <dbReference type="SAM" id="SignalP"/>
    </source>
</evidence>
<evidence type="ECO:0000313" key="3">
    <source>
        <dbReference type="Ensembl" id="ENSCJPP00005015692.1"/>
    </source>
</evidence>
<reference evidence="3" key="1">
    <citation type="submission" date="2015-11" db="EMBL/GenBank/DDBJ databases">
        <authorList>
            <consortium name="International Coturnix japonica Genome Analysis Consortium"/>
            <person name="Warren W."/>
            <person name="Burt D.W."/>
            <person name="Antin P.B."/>
            <person name="Lanford R."/>
            <person name="Gros J."/>
            <person name="Wilson R.K."/>
        </authorList>
    </citation>
    <scope>NUCLEOTIDE SEQUENCE [LARGE SCALE GENOMIC DNA]</scope>
</reference>
<proteinExistence type="predicted"/>